<sequence length="376" mass="41677">GREAEIDRVIHILSRRKKNNPVLIGEPGVGKTAIVEGLAQKLINNMVPEPLRKKRLVSLDLASMLAGTMHRGAFEKRLKEVIEEVIKTKGQVILFVDEVHTLVGAGSAQGSMDASNILKPYLARGELQLIGATTLKEYRIIEKDAALERRFQQVLVEEPSAEHTIKILQGLKKNYETHHKIQITQEAIESAVKLSSRYISDKFQPDKAIDLIDEAGAGLRLQLSSKEPENLKEVLTQVENLEINVSKETSPETKIKLEQQLDSLNQVKDELTNLWVQTKLENVPVLKPEHVAAVVSTATGIPLSELTQDEKKKLRDLESELEKEVVGQQEAVKIVSQAIRRARAGVKQLNRPIGAFMFLGPTGVGKTQLAKALSTT</sequence>
<feature type="domain" description="AAA+ ATPase" evidence="6">
    <location>
        <begin position="17"/>
        <end position="161"/>
    </location>
</feature>
<reference evidence="8" key="1">
    <citation type="submission" date="2017-09" db="EMBL/GenBank/DDBJ databases">
        <title>Depth-based differentiation of microbial function through sediment-hosted aquifers and enrichment of novel symbionts in the deep terrestrial subsurface.</title>
        <authorList>
            <person name="Probst A.J."/>
            <person name="Ladd B."/>
            <person name="Jarett J.K."/>
            <person name="Geller-Mcgrath D.E."/>
            <person name="Sieber C.M.K."/>
            <person name="Emerson J.B."/>
            <person name="Anantharaman K."/>
            <person name="Thomas B.C."/>
            <person name="Malmstrom R."/>
            <person name="Stieglmeier M."/>
            <person name="Klingl A."/>
            <person name="Woyke T."/>
            <person name="Ryan C.M."/>
            <person name="Banfield J.F."/>
        </authorList>
    </citation>
    <scope>NUCLEOTIDE SEQUENCE [LARGE SCALE GENOMIC DNA]</scope>
</reference>
<dbReference type="InterPro" id="IPR050130">
    <property type="entry name" value="ClpA_ClpB"/>
</dbReference>
<evidence type="ECO:0000256" key="3">
    <source>
        <dbReference type="ARBA" id="ARBA00022840"/>
    </source>
</evidence>
<dbReference type="PANTHER" id="PTHR11638">
    <property type="entry name" value="ATP-DEPENDENT CLP PROTEASE"/>
    <property type="match status" value="1"/>
</dbReference>
<evidence type="ECO:0000256" key="5">
    <source>
        <dbReference type="SAM" id="Coils"/>
    </source>
</evidence>
<keyword evidence="7" id="KW-0645">Protease</keyword>
<evidence type="ECO:0000313" key="8">
    <source>
        <dbReference type="Proteomes" id="UP000230683"/>
    </source>
</evidence>
<protein>
    <submittedName>
        <fullName evidence="7">ATP-dependent Clp protease ATP-binding subunit ClpC</fullName>
    </submittedName>
</protein>
<dbReference type="InterPro" id="IPR041546">
    <property type="entry name" value="ClpA/ClpB_AAA_lid"/>
</dbReference>
<dbReference type="EMBL" id="PFWY01000085">
    <property type="protein sequence ID" value="PJA40611.1"/>
    <property type="molecule type" value="Genomic_DNA"/>
</dbReference>
<dbReference type="Gene3D" id="1.10.8.60">
    <property type="match status" value="1"/>
</dbReference>
<evidence type="ECO:0000256" key="4">
    <source>
        <dbReference type="ARBA" id="ARBA00023186"/>
    </source>
</evidence>
<evidence type="ECO:0000259" key="6">
    <source>
        <dbReference type="SMART" id="SM00382"/>
    </source>
</evidence>
<dbReference type="GO" id="GO:0016887">
    <property type="term" value="F:ATP hydrolysis activity"/>
    <property type="evidence" value="ECO:0007669"/>
    <property type="project" value="InterPro"/>
</dbReference>
<dbReference type="PROSITE" id="PS00870">
    <property type="entry name" value="CLPAB_1"/>
    <property type="match status" value="1"/>
</dbReference>
<keyword evidence="1" id="KW-0677">Repeat</keyword>
<dbReference type="InterPro" id="IPR003593">
    <property type="entry name" value="AAA+_ATPase"/>
</dbReference>
<gene>
    <name evidence="7" type="ORF">CO178_01920</name>
</gene>
<evidence type="ECO:0000256" key="1">
    <source>
        <dbReference type="ARBA" id="ARBA00022737"/>
    </source>
</evidence>
<dbReference type="SUPFAM" id="SSF52540">
    <property type="entry name" value="P-loop containing nucleoside triphosphate hydrolases"/>
    <property type="match status" value="2"/>
</dbReference>
<organism evidence="7 8">
    <name type="scientific">candidate division WWE3 bacterium CG_4_9_14_3_um_filter_34_6</name>
    <dbReference type="NCBI Taxonomy" id="1975079"/>
    <lineage>
        <taxon>Bacteria</taxon>
        <taxon>Katanobacteria</taxon>
    </lineage>
</organism>
<comment type="caution">
    <text evidence="7">The sequence shown here is derived from an EMBL/GenBank/DDBJ whole genome shotgun (WGS) entry which is preliminary data.</text>
</comment>
<dbReference type="InterPro" id="IPR018368">
    <property type="entry name" value="ClpA/B_CS1"/>
</dbReference>
<proteinExistence type="predicted"/>
<dbReference type="GO" id="GO:0008233">
    <property type="term" value="F:peptidase activity"/>
    <property type="evidence" value="ECO:0007669"/>
    <property type="project" value="UniProtKB-KW"/>
</dbReference>
<keyword evidence="2" id="KW-0547">Nucleotide-binding</keyword>
<dbReference type="Proteomes" id="UP000230683">
    <property type="component" value="Unassembled WGS sequence"/>
</dbReference>
<dbReference type="InterPro" id="IPR027417">
    <property type="entry name" value="P-loop_NTPase"/>
</dbReference>
<keyword evidence="3 7" id="KW-0067">ATP-binding</keyword>
<name>A0A2M7X3Q2_UNCKA</name>
<dbReference type="Pfam" id="PF17871">
    <property type="entry name" value="AAA_lid_9"/>
    <property type="match status" value="1"/>
</dbReference>
<dbReference type="Pfam" id="PF00004">
    <property type="entry name" value="AAA"/>
    <property type="match status" value="1"/>
</dbReference>
<dbReference type="CDD" id="cd00009">
    <property type="entry name" value="AAA"/>
    <property type="match status" value="1"/>
</dbReference>
<keyword evidence="5" id="KW-0175">Coiled coil</keyword>
<keyword evidence="7" id="KW-0378">Hydrolase</keyword>
<feature type="non-terminal residue" evidence="7">
    <location>
        <position position="376"/>
    </location>
</feature>
<dbReference type="GO" id="GO:0034605">
    <property type="term" value="P:cellular response to heat"/>
    <property type="evidence" value="ECO:0007669"/>
    <property type="project" value="TreeGrafter"/>
</dbReference>
<evidence type="ECO:0000256" key="2">
    <source>
        <dbReference type="ARBA" id="ARBA00022741"/>
    </source>
</evidence>
<dbReference type="InterPro" id="IPR003959">
    <property type="entry name" value="ATPase_AAA_core"/>
</dbReference>
<feature type="non-terminal residue" evidence="7">
    <location>
        <position position="1"/>
    </location>
</feature>
<dbReference type="AlphaFoldDB" id="A0A2M7X3Q2"/>
<dbReference type="SMART" id="SM00382">
    <property type="entry name" value="AAA"/>
    <property type="match status" value="1"/>
</dbReference>
<dbReference type="Gene3D" id="3.40.50.300">
    <property type="entry name" value="P-loop containing nucleotide triphosphate hydrolases"/>
    <property type="match status" value="2"/>
</dbReference>
<feature type="coiled-coil region" evidence="5">
    <location>
        <begin position="304"/>
        <end position="331"/>
    </location>
</feature>
<dbReference type="PANTHER" id="PTHR11638:SF18">
    <property type="entry name" value="HEAT SHOCK PROTEIN 104"/>
    <property type="match status" value="1"/>
</dbReference>
<dbReference type="GO" id="GO:0005524">
    <property type="term" value="F:ATP binding"/>
    <property type="evidence" value="ECO:0007669"/>
    <property type="project" value="UniProtKB-KW"/>
</dbReference>
<keyword evidence="4" id="KW-0143">Chaperone</keyword>
<dbReference type="GO" id="GO:0005737">
    <property type="term" value="C:cytoplasm"/>
    <property type="evidence" value="ECO:0007669"/>
    <property type="project" value="TreeGrafter"/>
</dbReference>
<dbReference type="GO" id="GO:0006508">
    <property type="term" value="P:proteolysis"/>
    <property type="evidence" value="ECO:0007669"/>
    <property type="project" value="UniProtKB-KW"/>
</dbReference>
<evidence type="ECO:0000313" key="7">
    <source>
        <dbReference type="EMBL" id="PJA40611.1"/>
    </source>
</evidence>
<accession>A0A2M7X3Q2</accession>
<dbReference type="Gene3D" id="4.10.860.10">
    <property type="entry name" value="UVR domain"/>
    <property type="match status" value="1"/>
</dbReference>